<dbReference type="STRING" id="1759059.ATE48_08505"/>
<dbReference type="InterPro" id="IPR002925">
    <property type="entry name" value="Dienelactn_hydro"/>
</dbReference>
<dbReference type="EMBL" id="CP013244">
    <property type="protein sequence ID" value="ANP45957.1"/>
    <property type="molecule type" value="Genomic_DNA"/>
</dbReference>
<keyword evidence="4" id="KW-1185">Reference proteome</keyword>
<dbReference type="AlphaFoldDB" id="A0A1B1AHC6"/>
<dbReference type="KEGG" id="cbot:ATE48_08505"/>
<reference evidence="3 4" key="1">
    <citation type="submission" date="2015-11" db="EMBL/GenBank/DDBJ databases">
        <title>Whole-Genome Sequence of Candidatus Oderbacter manganicum from the National Park Lower Oder Valley, Germany.</title>
        <authorList>
            <person name="Braun B."/>
            <person name="Liere K."/>
            <person name="Szewzyk U."/>
        </authorList>
    </citation>
    <scope>NUCLEOTIDE SEQUENCE [LARGE SCALE GENOMIC DNA]</scope>
    <source>
        <strain evidence="3 4">OTSz_A_272</strain>
    </source>
</reference>
<dbReference type="OrthoDB" id="3647650at2"/>
<evidence type="ECO:0000256" key="1">
    <source>
        <dbReference type="ARBA" id="ARBA00022801"/>
    </source>
</evidence>
<dbReference type="InParanoid" id="A0A1B1AHC6"/>
<dbReference type="InterPro" id="IPR050261">
    <property type="entry name" value="FrsA_esterase"/>
</dbReference>
<dbReference type="SUPFAM" id="SSF53474">
    <property type="entry name" value="alpha/beta-Hydrolases"/>
    <property type="match status" value="1"/>
</dbReference>
<dbReference type="Proteomes" id="UP000092498">
    <property type="component" value="Chromosome"/>
</dbReference>
<evidence type="ECO:0000313" key="4">
    <source>
        <dbReference type="Proteomes" id="UP000092498"/>
    </source>
</evidence>
<dbReference type="Pfam" id="PF01738">
    <property type="entry name" value="DLH"/>
    <property type="match status" value="2"/>
</dbReference>
<dbReference type="Gene3D" id="3.40.50.1820">
    <property type="entry name" value="alpha/beta hydrolase"/>
    <property type="match status" value="1"/>
</dbReference>
<proteinExistence type="predicted"/>
<evidence type="ECO:0000259" key="2">
    <source>
        <dbReference type="Pfam" id="PF01738"/>
    </source>
</evidence>
<gene>
    <name evidence="3" type="ORF">ATE48_08505</name>
</gene>
<dbReference type="PANTHER" id="PTHR22946:SF9">
    <property type="entry name" value="POLYKETIDE TRANSFERASE AF380"/>
    <property type="match status" value="1"/>
</dbReference>
<feature type="domain" description="Dienelactone hydrolase" evidence="2">
    <location>
        <begin position="66"/>
        <end position="171"/>
    </location>
</feature>
<sequence length="295" mass="32546">MGMSVNSFRNLTQARQQRQPCATIGAAPILALALLALGFLMPVQAFAEKLEQRIARLEPFYDLRRPAEPTARTPVVIMLHGCGGPRPFIEDMGDAAAEAGATAILVDSFAPRRISRIAAFATVCTGAQLQGRERAGDLYATMAWARRQPWADPNRISVIGWSHGAWTIMDALALRTGEEMRRATGIEDLEGEPLSGLEATMIVYPYTGVGTYAGRREWRLAPRSTAIIAERDYIVGSSRAALERQRARGTPMDIHLFENATHAFEDRDAEDPRVRYNPAATAREHQMLREMIAGL</sequence>
<organism evidence="3 4">
    <name type="scientific">Candidatus Viadribacter manganicus</name>
    <dbReference type="NCBI Taxonomy" id="1759059"/>
    <lineage>
        <taxon>Bacteria</taxon>
        <taxon>Pseudomonadati</taxon>
        <taxon>Pseudomonadota</taxon>
        <taxon>Alphaproteobacteria</taxon>
        <taxon>Hyphomonadales</taxon>
        <taxon>Hyphomonadaceae</taxon>
        <taxon>Candidatus Viadribacter</taxon>
    </lineage>
</organism>
<feature type="domain" description="Dienelactone hydrolase" evidence="2">
    <location>
        <begin position="226"/>
        <end position="287"/>
    </location>
</feature>
<dbReference type="PANTHER" id="PTHR22946">
    <property type="entry name" value="DIENELACTONE HYDROLASE DOMAIN-CONTAINING PROTEIN-RELATED"/>
    <property type="match status" value="1"/>
</dbReference>
<evidence type="ECO:0000313" key="3">
    <source>
        <dbReference type="EMBL" id="ANP45957.1"/>
    </source>
</evidence>
<name>A0A1B1AHC6_9PROT</name>
<protein>
    <recommendedName>
        <fullName evidence="2">Dienelactone hydrolase domain-containing protein</fullName>
    </recommendedName>
</protein>
<accession>A0A1B1AHC6</accession>
<dbReference type="GO" id="GO:0052689">
    <property type="term" value="F:carboxylic ester hydrolase activity"/>
    <property type="evidence" value="ECO:0007669"/>
    <property type="project" value="UniProtKB-ARBA"/>
</dbReference>
<dbReference type="InterPro" id="IPR029058">
    <property type="entry name" value="AB_hydrolase_fold"/>
</dbReference>
<keyword evidence="1" id="KW-0378">Hydrolase</keyword>